<name>A0A871BK22_HALGI</name>
<organism evidence="1 2">
    <name type="scientific">Haloferax gibbonsii</name>
    <dbReference type="NCBI Taxonomy" id="35746"/>
    <lineage>
        <taxon>Archaea</taxon>
        <taxon>Methanobacteriati</taxon>
        <taxon>Methanobacteriota</taxon>
        <taxon>Stenosarchaea group</taxon>
        <taxon>Halobacteria</taxon>
        <taxon>Halobacteriales</taxon>
        <taxon>Haloferacaceae</taxon>
        <taxon>Haloferax</taxon>
    </lineage>
</organism>
<gene>
    <name evidence="1" type="ORF">HfgLR_14935</name>
</gene>
<dbReference type="InterPro" id="IPR041025">
    <property type="entry name" value="HNH_repeat"/>
</dbReference>
<sequence length="153" mass="17248">MMERGSDQYTEQGCLEALRGATEILEETPTKSEYRTTGLSPSPEKIVEICGSWRLAITKAGLQPRSQERYTKEDCIRALQNFAETYGEEPTMDSYKKSGYKPAAGTIAKRFGSWSKAKSEAEVLDDDEDISIEEEVDQTFEMLDNAELGRRDD</sequence>
<dbReference type="Proteomes" id="UP000663064">
    <property type="component" value="Chromosome"/>
</dbReference>
<evidence type="ECO:0000313" key="2">
    <source>
        <dbReference type="Proteomes" id="UP000663064"/>
    </source>
</evidence>
<dbReference type="EMBL" id="CP063205">
    <property type="protein sequence ID" value="QOS13115.1"/>
    <property type="molecule type" value="Genomic_DNA"/>
</dbReference>
<proteinExistence type="predicted"/>
<evidence type="ECO:0000313" key="1">
    <source>
        <dbReference type="EMBL" id="QOS13115.1"/>
    </source>
</evidence>
<reference evidence="1" key="1">
    <citation type="journal article" date="2021" name="Front. Microbiol.">
        <title>Cellular and Genomic Properties of Haloferax gibbonsii LR2-5, the Host of Euryarchaeal Virus HFTV1.</title>
        <authorList>
            <person name="Tittes C."/>
            <person name="Schwarzer S."/>
            <person name="Pfeiffer F."/>
            <person name="Dyall-Smith M."/>
            <person name="Rodriguez-Franco M."/>
            <person name="Oksanen H.M."/>
            <person name="Quax T.E.F."/>
        </authorList>
    </citation>
    <scope>NUCLEOTIDE SEQUENCE</scope>
    <source>
        <strain evidence="1">LR2-5</strain>
    </source>
</reference>
<dbReference type="Pfam" id="PF18780">
    <property type="entry name" value="HNH_repeat"/>
    <property type="match status" value="2"/>
</dbReference>
<accession>A0A871BK22</accession>
<dbReference type="AlphaFoldDB" id="A0A871BK22"/>
<protein>
    <submittedName>
        <fullName evidence="1">Uncharacterized protein</fullName>
    </submittedName>
</protein>